<evidence type="ECO:0000259" key="4">
    <source>
        <dbReference type="Pfam" id="PF10148"/>
    </source>
</evidence>
<comment type="caution">
    <text evidence="5">The sequence shown here is derived from an EMBL/GenBank/DDBJ whole genome shotgun (WGS) entry which is preliminary data.</text>
</comment>
<dbReference type="InterPro" id="IPR015649">
    <property type="entry name" value="SCHIP_1_C"/>
</dbReference>
<dbReference type="GO" id="GO:0005886">
    <property type="term" value="C:plasma membrane"/>
    <property type="evidence" value="ECO:0007669"/>
    <property type="project" value="TreeGrafter"/>
</dbReference>
<sequence length="361" mass="40828">MNNFLSRVQTQWQAARVSEVNHELGKVKETLVQESSQYLHNLRSDAVQVGSLIRSESLRFSTLFGSTATTADTQPQHAHASEAQSLALNRLPKSASLPVIQAHTQPSKHRGTKYQYKSSEAPPVLTEEVDEGPTQSLDQSVIDRFIRVVEVTESSTRVSAPPTTVGHPIRPNTREEIRKKLAASFGSTHHDSDPELRPNDSDTEEAVYPRSRIDWESFRNPDLESPQALQSPPASSHRDEKRRRKFKKKLSKLQKEVQVNLSDCQAIAKKLVDKERLKRGQNNPLRQLLGVSNDRFTLSQLGTYNFASLQVIVNHLHNQIESHNQELVQLLIQKDELQIEQDSQLLDIEDLTHNLPLSQTL</sequence>
<feature type="compositionally biased region" description="Low complexity" evidence="3">
    <location>
        <begin position="225"/>
        <end position="235"/>
    </location>
</feature>
<dbReference type="EMBL" id="VCGU01000458">
    <property type="protein sequence ID" value="TRY63936.1"/>
    <property type="molecule type" value="Genomic_DNA"/>
</dbReference>
<feature type="compositionally biased region" description="Basic and acidic residues" evidence="3">
    <location>
        <begin position="211"/>
        <end position="222"/>
    </location>
</feature>
<evidence type="ECO:0000256" key="1">
    <source>
        <dbReference type="ARBA" id="ARBA00023054"/>
    </source>
</evidence>
<dbReference type="PANTHER" id="PTHR13103">
    <property type="entry name" value="SCHWANNOMIN INTERACTING PROTEIN 1"/>
    <property type="match status" value="1"/>
</dbReference>
<feature type="compositionally biased region" description="Basic and acidic residues" evidence="3">
    <location>
        <begin position="188"/>
        <end position="200"/>
    </location>
</feature>
<dbReference type="Proteomes" id="UP000318571">
    <property type="component" value="Chromosome 10"/>
</dbReference>
<feature type="domain" description="Schwannomin interacting protein 1 C-terminal" evidence="4">
    <location>
        <begin position="218"/>
        <end position="355"/>
    </location>
</feature>
<dbReference type="PANTHER" id="PTHR13103:SF2">
    <property type="entry name" value="IQCJ-SCHIP1 READTHROUGH TRANSCRIPT PROTEIN-RELATED"/>
    <property type="match status" value="1"/>
</dbReference>
<evidence type="ECO:0000256" key="3">
    <source>
        <dbReference type="SAM" id="MobiDB-lite"/>
    </source>
</evidence>
<feature type="region of interest" description="Disordered" evidence="3">
    <location>
        <begin position="153"/>
        <end position="244"/>
    </location>
</feature>
<evidence type="ECO:0000313" key="6">
    <source>
        <dbReference type="Proteomes" id="UP000318571"/>
    </source>
</evidence>
<dbReference type="GO" id="GO:0035332">
    <property type="term" value="P:positive regulation of hippo signaling"/>
    <property type="evidence" value="ECO:0007669"/>
    <property type="project" value="TreeGrafter"/>
</dbReference>
<dbReference type="Pfam" id="PF10148">
    <property type="entry name" value="SCHIP-1_C"/>
    <property type="match status" value="1"/>
</dbReference>
<evidence type="ECO:0000313" key="5">
    <source>
        <dbReference type="EMBL" id="TRY63936.1"/>
    </source>
</evidence>
<dbReference type="GO" id="GO:0030054">
    <property type="term" value="C:cell junction"/>
    <property type="evidence" value="ECO:0007669"/>
    <property type="project" value="TreeGrafter"/>
</dbReference>
<reference evidence="5 6" key="1">
    <citation type="journal article" date="2018" name="Nat. Ecol. Evol.">
        <title>Genomic signatures of mitonuclear coevolution across populations of Tigriopus californicus.</title>
        <authorList>
            <person name="Barreto F.S."/>
            <person name="Watson E.T."/>
            <person name="Lima T.G."/>
            <person name="Willett C.S."/>
            <person name="Edmands S."/>
            <person name="Li W."/>
            <person name="Burton R.S."/>
        </authorList>
    </citation>
    <scope>NUCLEOTIDE SEQUENCE [LARGE SCALE GENOMIC DNA]</scope>
    <source>
        <strain evidence="5 6">San Diego</strain>
    </source>
</reference>
<feature type="region of interest" description="Disordered" evidence="3">
    <location>
        <begin position="102"/>
        <end position="136"/>
    </location>
</feature>
<name>A0A553NER6_TIGCA</name>
<evidence type="ECO:0000256" key="2">
    <source>
        <dbReference type="SAM" id="Coils"/>
    </source>
</evidence>
<feature type="coiled-coil region" evidence="2">
    <location>
        <begin position="313"/>
        <end position="340"/>
    </location>
</feature>
<gene>
    <name evidence="5" type="ORF">TCAL_14363</name>
</gene>
<keyword evidence="6" id="KW-1185">Reference proteome</keyword>
<organism evidence="5 6">
    <name type="scientific">Tigriopus californicus</name>
    <name type="common">Marine copepod</name>
    <dbReference type="NCBI Taxonomy" id="6832"/>
    <lineage>
        <taxon>Eukaryota</taxon>
        <taxon>Metazoa</taxon>
        <taxon>Ecdysozoa</taxon>
        <taxon>Arthropoda</taxon>
        <taxon>Crustacea</taxon>
        <taxon>Multicrustacea</taxon>
        <taxon>Hexanauplia</taxon>
        <taxon>Copepoda</taxon>
        <taxon>Harpacticoida</taxon>
        <taxon>Harpacticidae</taxon>
        <taxon>Tigriopus</taxon>
    </lineage>
</organism>
<proteinExistence type="predicted"/>
<protein>
    <recommendedName>
        <fullName evidence="4">Schwannomin interacting protein 1 C-terminal domain-containing protein</fullName>
    </recommendedName>
</protein>
<dbReference type="InterPro" id="IPR039045">
    <property type="entry name" value="SCHIP_1"/>
</dbReference>
<accession>A0A553NER6</accession>
<dbReference type="AlphaFoldDB" id="A0A553NER6"/>
<keyword evidence="1 2" id="KW-0175">Coiled coil</keyword>